<protein>
    <submittedName>
        <fullName evidence="2">Uncharacterized protein</fullName>
    </submittedName>
</protein>
<dbReference type="Proteomes" id="UP000014680">
    <property type="component" value="Unassembled WGS sequence"/>
</dbReference>
<reference evidence="2 3" key="1">
    <citation type="submission" date="2012-10" db="EMBL/GenBank/DDBJ databases">
        <authorList>
            <person name="Zafar N."/>
            <person name="Inman J."/>
            <person name="Hall N."/>
            <person name="Lorenzi H."/>
            <person name="Caler E."/>
        </authorList>
    </citation>
    <scope>NUCLEOTIDE SEQUENCE [LARGE SCALE GENOMIC DNA]</scope>
    <source>
        <strain evidence="2 3">IP1</strain>
    </source>
</reference>
<dbReference type="AlphaFoldDB" id="A0A0A1U911"/>
<dbReference type="VEuPathDB" id="AmoebaDB:EIN_154870"/>
<evidence type="ECO:0000256" key="1">
    <source>
        <dbReference type="SAM" id="MobiDB-lite"/>
    </source>
</evidence>
<sequence>MSKEVPLLYNKELKEDEIVLSQFENVVFENLQVPIKLVKNVPNPEVNEKIEEKKRRKYYKLAISESPFLLTSGGTQPAIPSAPSQPITSFTSRKVRDQDKFALIQLEDDGTVQINVLDEYWIFNKKFESTKNLSNIAPEEEKAEKETEPTRQRHLPGENSDEEQNSHFSDRYADDDDEFNPGGKNDSFSTSSDSENEKKSRKRGSETQKPQTKIDLKEAIIKELKANGEEMYADALFKKFNPEGLQDLNEKIGKICQKIVDATAEENGPTLFSLKQNIKKRERREKRSEKKKSEKKEKKN</sequence>
<dbReference type="OrthoDB" id="29762at2759"/>
<evidence type="ECO:0000313" key="2">
    <source>
        <dbReference type="EMBL" id="ELP91400.1"/>
    </source>
</evidence>
<proteinExistence type="predicted"/>
<feature type="compositionally biased region" description="Basic and acidic residues" evidence="1">
    <location>
        <begin position="285"/>
        <end position="300"/>
    </location>
</feature>
<dbReference type="GeneID" id="14890291"/>
<keyword evidence="3" id="KW-1185">Reference proteome</keyword>
<dbReference type="OMA" id="QQVHLTF"/>
<name>A0A0A1U911_ENTIV</name>
<dbReference type="KEGG" id="eiv:EIN_154870"/>
<dbReference type="EMBL" id="KB206474">
    <property type="protein sequence ID" value="ELP91400.1"/>
    <property type="molecule type" value="Genomic_DNA"/>
</dbReference>
<feature type="compositionally biased region" description="Basic and acidic residues" evidence="1">
    <location>
        <begin position="139"/>
        <end position="151"/>
    </location>
</feature>
<gene>
    <name evidence="2" type="ORF">EIN_154870</name>
</gene>
<dbReference type="RefSeq" id="XP_004258171.1">
    <property type="nucleotide sequence ID" value="XM_004258123.1"/>
</dbReference>
<feature type="region of interest" description="Disordered" evidence="1">
    <location>
        <begin position="271"/>
        <end position="300"/>
    </location>
</feature>
<feature type="region of interest" description="Disordered" evidence="1">
    <location>
        <begin position="134"/>
        <end position="216"/>
    </location>
</feature>
<accession>A0A0A1U911</accession>
<organism evidence="2 3">
    <name type="scientific">Entamoeba invadens IP1</name>
    <dbReference type="NCBI Taxonomy" id="370355"/>
    <lineage>
        <taxon>Eukaryota</taxon>
        <taxon>Amoebozoa</taxon>
        <taxon>Evosea</taxon>
        <taxon>Archamoebae</taxon>
        <taxon>Mastigamoebida</taxon>
        <taxon>Entamoebidae</taxon>
        <taxon>Entamoeba</taxon>
    </lineage>
</organism>
<feature type="compositionally biased region" description="Basic and acidic residues" evidence="1">
    <location>
        <begin position="195"/>
        <end position="216"/>
    </location>
</feature>
<evidence type="ECO:0000313" key="3">
    <source>
        <dbReference type="Proteomes" id="UP000014680"/>
    </source>
</evidence>